<sequence length="104" mass="10259">MAAALSHSAYCAAATAIAIDEAPCQAPPVSPDVTDPNDAAAEVSSSARPAQDAAAAAIGSDPAPANIRAELISGGNTEKFIVPTFFGSPGINGSSQASRPRPVL</sequence>
<gene>
    <name evidence="2" type="ORF">MLAC_18940</name>
</gene>
<dbReference type="AlphaFoldDB" id="A0A7I7NJ54"/>
<protein>
    <submittedName>
        <fullName evidence="2">Uncharacterized protein</fullName>
    </submittedName>
</protein>
<dbReference type="Proteomes" id="UP000466396">
    <property type="component" value="Chromosome"/>
</dbReference>
<evidence type="ECO:0000256" key="1">
    <source>
        <dbReference type="SAM" id="MobiDB-lite"/>
    </source>
</evidence>
<dbReference type="EMBL" id="AP022581">
    <property type="protein sequence ID" value="BBX96600.1"/>
    <property type="molecule type" value="Genomic_DNA"/>
</dbReference>
<proteinExistence type="predicted"/>
<evidence type="ECO:0000313" key="2">
    <source>
        <dbReference type="EMBL" id="BBX96600.1"/>
    </source>
</evidence>
<keyword evidence="3" id="KW-1185">Reference proteome</keyword>
<organism evidence="2 3">
    <name type="scientific">Mycobacterium lacus</name>
    <dbReference type="NCBI Taxonomy" id="169765"/>
    <lineage>
        <taxon>Bacteria</taxon>
        <taxon>Bacillati</taxon>
        <taxon>Actinomycetota</taxon>
        <taxon>Actinomycetes</taxon>
        <taxon>Mycobacteriales</taxon>
        <taxon>Mycobacteriaceae</taxon>
        <taxon>Mycobacterium</taxon>
    </lineage>
</organism>
<reference evidence="2 3" key="1">
    <citation type="journal article" date="2019" name="Emerg. Microbes Infect.">
        <title>Comprehensive subspecies identification of 175 nontuberculous mycobacteria species based on 7547 genomic profiles.</title>
        <authorList>
            <person name="Matsumoto Y."/>
            <person name="Kinjo T."/>
            <person name="Motooka D."/>
            <person name="Nabeya D."/>
            <person name="Jung N."/>
            <person name="Uechi K."/>
            <person name="Horii T."/>
            <person name="Iida T."/>
            <person name="Fujita J."/>
            <person name="Nakamura S."/>
        </authorList>
    </citation>
    <scope>NUCLEOTIDE SEQUENCE [LARGE SCALE GENOMIC DNA]</scope>
    <source>
        <strain evidence="2 3">JCM 15657</strain>
    </source>
</reference>
<evidence type="ECO:0000313" key="3">
    <source>
        <dbReference type="Proteomes" id="UP000466396"/>
    </source>
</evidence>
<accession>A0A7I7NJ54</accession>
<feature type="compositionally biased region" description="Low complexity" evidence="1">
    <location>
        <begin position="44"/>
        <end position="59"/>
    </location>
</feature>
<name>A0A7I7NJ54_9MYCO</name>
<dbReference type="KEGG" id="mlj:MLAC_18940"/>
<feature type="region of interest" description="Disordered" evidence="1">
    <location>
        <begin position="24"/>
        <end position="59"/>
    </location>
</feature>